<proteinExistence type="predicted"/>
<feature type="transmembrane region" description="Helical" evidence="5">
    <location>
        <begin position="12"/>
        <end position="31"/>
    </location>
</feature>
<keyword evidence="3 5" id="KW-1133">Transmembrane helix</keyword>
<dbReference type="SUPFAM" id="SSF74653">
    <property type="entry name" value="TolA/TonB C-terminal domain"/>
    <property type="match status" value="1"/>
</dbReference>
<dbReference type="GO" id="GO:0016020">
    <property type="term" value="C:membrane"/>
    <property type="evidence" value="ECO:0007669"/>
    <property type="project" value="UniProtKB-SubCell"/>
</dbReference>
<organism evidence="7 8">
    <name type="scientific">Pseudoalteromonas denitrificans DSM 6059</name>
    <dbReference type="NCBI Taxonomy" id="1123010"/>
    <lineage>
        <taxon>Bacteria</taxon>
        <taxon>Pseudomonadati</taxon>
        <taxon>Pseudomonadota</taxon>
        <taxon>Gammaproteobacteria</taxon>
        <taxon>Alteromonadales</taxon>
        <taxon>Pseudoalteromonadaceae</taxon>
        <taxon>Pseudoalteromonas</taxon>
    </lineage>
</organism>
<evidence type="ECO:0000256" key="3">
    <source>
        <dbReference type="ARBA" id="ARBA00022989"/>
    </source>
</evidence>
<dbReference type="PROSITE" id="PS52015">
    <property type="entry name" value="TONB_CTD"/>
    <property type="match status" value="1"/>
</dbReference>
<dbReference type="CDD" id="cd07341">
    <property type="entry name" value="M56_BlaR1_MecR1_like"/>
    <property type="match status" value="1"/>
</dbReference>
<dbReference type="InterPro" id="IPR037682">
    <property type="entry name" value="TonB_C"/>
</dbReference>
<dbReference type="OrthoDB" id="1628901at2"/>
<dbReference type="Pfam" id="PF05569">
    <property type="entry name" value="Peptidase_M56"/>
    <property type="match status" value="1"/>
</dbReference>
<dbReference type="GO" id="GO:0055085">
    <property type="term" value="P:transmembrane transport"/>
    <property type="evidence" value="ECO:0007669"/>
    <property type="project" value="InterPro"/>
</dbReference>
<dbReference type="Gene3D" id="3.30.2420.10">
    <property type="entry name" value="TonB"/>
    <property type="match status" value="1"/>
</dbReference>
<sequence>MSDMLADSHLLTWLIEQQLYICMVIIVLVFFEKKLLPSLGAKLSYCLWLILPAAMILNNLPLGFVAIESNEITRYLVSIKPPEFSLVELNYLPLVWGLGVLIIIFFGFFAKQQQQIASSLFPASSKGLPISLPEKLRLYHSDSVSSPLLLGVYTPKLVLPTNYQSVYSQTQLRMILEHEIYHFKRKDNLCNSVAIIFLSLFWFNPLIWVGYFSYRRVQEISCDSAVLKSKTKLQSIEYGKALLICAEQTSTKLCAYTHYGEKSTMLQRINNLKQNKSPKPLAQLTAIALTASLLSGIAVAHQGESHGFKQERVSPIVRIEPKYPVHAAEEGTEGSVVLVYDITPGGLVENVSIVTAQPQGIFDRQAKIALRQWKYDKSEGGAKRLLVQLDFAMGKDSEKAPDLLERIKVTQ</sequence>
<evidence type="ECO:0000313" key="7">
    <source>
        <dbReference type="EMBL" id="SFD39594.1"/>
    </source>
</evidence>
<gene>
    <name evidence="7" type="ORF">SAMN02745724_04390</name>
</gene>
<dbReference type="InterPro" id="IPR006260">
    <property type="entry name" value="TonB/TolA_C"/>
</dbReference>
<feature type="transmembrane region" description="Helical" evidence="5">
    <location>
        <begin position="193"/>
        <end position="214"/>
    </location>
</feature>
<dbReference type="InterPro" id="IPR052173">
    <property type="entry name" value="Beta-lactam_resp_regulator"/>
</dbReference>
<reference evidence="7 8" key="1">
    <citation type="submission" date="2016-10" db="EMBL/GenBank/DDBJ databases">
        <authorList>
            <person name="de Groot N.N."/>
        </authorList>
    </citation>
    <scope>NUCLEOTIDE SEQUENCE [LARGE SCALE GENOMIC DNA]</scope>
    <source>
        <strain evidence="7 8">DSM 6059</strain>
    </source>
</reference>
<dbReference type="NCBIfam" id="TIGR01352">
    <property type="entry name" value="tonB_Cterm"/>
    <property type="match status" value="1"/>
</dbReference>
<keyword evidence="4 5" id="KW-0472">Membrane</keyword>
<evidence type="ECO:0000256" key="4">
    <source>
        <dbReference type="ARBA" id="ARBA00023136"/>
    </source>
</evidence>
<evidence type="ECO:0000259" key="6">
    <source>
        <dbReference type="PROSITE" id="PS52015"/>
    </source>
</evidence>
<dbReference type="PANTHER" id="PTHR34978">
    <property type="entry name" value="POSSIBLE SENSOR-TRANSDUCER PROTEIN BLAR"/>
    <property type="match status" value="1"/>
</dbReference>
<protein>
    <submittedName>
        <fullName evidence="7">Outer membrane transport energization protein TonB</fullName>
    </submittedName>
</protein>
<dbReference type="PANTHER" id="PTHR34978:SF3">
    <property type="entry name" value="SLR0241 PROTEIN"/>
    <property type="match status" value="1"/>
</dbReference>
<dbReference type="AlphaFoldDB" id="A0A1I1RZ57"/>
<keyword evidence="8" id="KW-1185">Reference proteome</keyword>
<keyword evidence="2 5" id="KW-0812">Transmembrane</keyword>
<feature type="domain" description="TonB C-terminal" evidence="6">
    <location>
        <begin position="308"/>
        <end position="400"/>
    </location>
</feature>
<evidence type="ECO:0000256" key="5">
    <source>
        <dbReference type="SAM" id="Phobius"/>
    </source>
</evidence>
<dbReference type="Proteomes" id="UP000198862">
    <property type="component" value="Unassembled WGS sequence"/>
</dbReference>
<dbReference type="Pfam" id="PF03544">
    <property type="entry name" value="TonB_C"/>
    <property type="match status" value="1"/>
</dbReference>
<comment type="subcellular location">
    <subcellularLocation>
        <location evidence="1">Membrane</location>
        <topology evidence="1">Single-pass membrane protein</topology>
    </subcellularLocation>
</comment>
<accession>A0A1I1RZ57</accession>
<dbReference type="InterPro" id="IPR008756">
    <property type="entry name" value="Peptidase_M56"/>
</dbReference>
<evidence type="ECO:0000256" key="2">
    <source>
        <dbReference type="ARBA" id="ARBA00022692"/>
    </source>
</evidence>
<evidence type="ECO:0000256" key="1">
    <source>
        <dbReference type="ARBA" id="ARBA00004167"/>
    </source>
</evidence>
<feature type="transmembrane region" description="Helical" evidence="5">
    <location>
        <begin position="91"/>
        <end position="110"/>
    </location>
</feature>
<name>A0A1I1RZ57_9GAMM</name>
<feature type="transmembrane region" description="Helical" evidence="5">
    <location>
        <begin position="43"/>
        <end position="67"/>
    </location>
</feature>
<dbReference type="RefSeq" id="WP_091989797.1">
    <property type="nucleotide sequence ID" value="NZ_FOLO01000054.1"/>
</dbReference>
<dbReference type="STRING" id="1123010.SAMN02745724_04390"/>
<dbReference type="EMBL" id="FOLO01000054">
    <property type="protein sequence ID" value="SFD39594.1"/>
    <property type="molecule type" value="Genomic_DNA"/>
</dbReference>
<evidence type="ECO:0000313" key="8">
    <source>
        <dbReference type="Proteomes" id="UP000198862"/>
    </source>
</evidence>